<proteinExistence type="predicted"/>
<name>A0A2G2W993_CAPBA</name>
<reference evidence="2" key="2">
    <citation type="journal article" date="2017" name="J. Anim. Genet.">
        <title>Multiple reference genome sequences of hot pepper reveal the massive evolution of plant disease resistance genes by retroduplication.</title>
        <authorList>
            <person name="Kim S."/>
            <person name="Park J."/>
            <person name="Yeom S.-I."/>
            <person name="Kim Y.-M."/>
            <person name="Seo E."/>
            <person name="Kim K.-T."/>
            <person name="Kim M.-S."/>
            <person name="Lee J.M."/>
            <person name="Cheong K."/>
            <person name="Shin H.-S."/>
            <person name="Kim S.-B."/>
            <person name="Han K."/>
            <person name="Lee J."/>
            <person name="Park M."/>
            <person name="Lee H.-A."/>
            <person name="Lee H.-Y."/>
            <person name="Lee Y."/>
            <person name="Oh S."/>
            <person name="Lee J.H."/>
            <person name="Choi E."/>
            <person name="Choi E."/>
            <person name="Lee S.E."/>
            <person name="Jeon J."/>
            <person name="Kim H."/>
            <person name="Choi G."/>
            <person name="Song H."/>
            <person name="Lee J."/>
            <person name="Lee S.-C."/>
            <person name="Kwon J.-K."/>
            <person name="Lee H.-Y."/>
            <person name="Koo N."/>
            <person name="Hong Y."/>
            <person name="Kim R.W."/>
            <person name="Kang W.-H."/>
            <person name="Huh J.H."/>
            <person name="Kang B.-C."/>
            <person name="Yang T.-J."/>
            <person name="Lee Y.-H."/>
            <person name="Bennetzen J.L."/>
            <person name="Choi D."/>
        </authorList>
    </citation>
    <scope>NUCLEOTIDE SEQUENCE [LARGE SCALE GENOMIC DNA]</scope>
    <source>
        <strain evidence="2">cv. PBC81</strain>
    </source>
</reference>
<organism evidence="1 2">
    <name type="scientific">Capsicum baccatum</name>
    <name type="common">Peruvian pepper</name>
    <dbReference type="NCBI Taxonomy" id="33114"/>
    <lineage>
        <taxon>Eukaryota</taxon>
        <taxon>Viridiplantae</taxon>
        <taxon>Streptophyta</taxon>
        <taxon>Embryophyta</taxon>
        <taxon>Tracheophyta</taxon>
        <taxon>Spermatophyta</taxon>
        <taxon>Magnoliopsida</taxon>
        <taxon>eudicotyledons</taxon>
        <taxon>Gunneridae</taxon>
        <taxon>Pentapetalae</taxon>
        <taxon>asterids</taxon>
        <taxon>lamiids</taxon>
        <taxon>Solanales</taxon>
        <taxon>Solanaceae</taxon>
        <taxon>Solanoideae</taxon>
        <taxon>Capsiceae</taxon>
        <taxon>Capsicum</taxon>
    </lineage>
</organism>
<protein>
    <submittedName>
        <fullName evidence="1">Uncharacterized protein</fullName>
    </submittedName>
</protein>
<evidence type="ECO:0000313" key="2">
    <source>
        <dbReference type="Proteomes" id="UP000224567"/>
    </source>
</evidence>
<evidence type="ECO:0000313" key="1">
    <source>
        <dbReference type="EMBL" id="PHT41795.1"/>
    </source>
</evidence>
<sequence length="67" mass="7396">MSCPKICNRLIADTIFFSVYKYGAKQLNLLALVSPLLLDDSVEDAEANCLSDSQDTIAKDEQTDLEV</sequence>
<gene>
    <name evidence="1" type="ORF">CQW23_20649</name>
</gene>
<dbReference type="EMBL" id="MLFT02000008">
    <property type="protein sequence ID" value="PHT41795.1"/>
    <property type="molecule type" value="Genomic_DNA"/>
</dbReference>
<dbReference type="Proteomes" id="UP000224567">
    <property type="component" value="Unassembled WGS sequence"/>
</dbReference>
<accession>A0A2G2W993</accession>
<reference evidence="1 2" key="1">
    <citation type="journal article" date="2017" name="Genome Biol.">
        <title>New reference genome sequences of hot pepper reveal the massive evolution of plant disease-resistance genes by retroduplication.</title>
        <authorList>
            <person name="Kim S."/>
            <person name="Park J."/>
            <person name="Yeom S.I."/>
            <person name="Kim Y.M."/>
            <person name="Seo E."/>
            <person name="Kim K.T."/>
            <person name="Kim M.S."/>
            <person name="Lee J.M."/>
            <person name="Cheong K."/>
            <person name="Shin H.S."/>
            <person name="Kim S.B."/>
            <person name="Han K."/>
            <person name="Lee J."/>
            <person name="Park M."/>
            <person name="Lee H.A."/>
            <person name="Lee H.Y."/>
            <person name="Lee Y."/>
            <person name="Oh S."/>
            <person name="Lee J.H."/>
            <person name="Choi E."/>
            <person name="Choi E."/>
            <person name="Lee S.E."/>
            <person name="Jeon J."/>
            <person name="Kim H."/>
            <person name="Choi G."/>
            <person name="Song H."/>
            <person name="Lee J."/>
            <person name="Lee S.C."/>
            <person name="Kwon J.K."/>
            <person name="Lee H.Y."/>
            <person name="Koo N."/>
            <person name="Hong Y."/>
            <person name="Kim R.W."/>
            <person name="Kang W.H."/>
            <person name="Huh J.H."/>
            <person name="Kang B.C."/>
            <person name="Yang T.J."/>
            <person name="Lee Y.H."/>
            <person name="Bennetzen J.L."/>
            <person name="Choi D."/>
        </authorList>
    </citation>
    <scope>NUCLEOTIDE SEQUENCE [LARGE SCALE GENOMIC DNA]</scope>
    <source>
        <strain evidence="2">cv. PBC81</strain>
    </source>
</reference>
<keyword evidence="2" id="KW-1185">Reference proteome</keyword>
<comment type="caution">
    <text evidence="1">The sequence shown here is derived from an EMBL/GenBank/DDBJ whole genome shotgun (WGS) entry which is preliminary data.</text>
</comment>
<dbReference type="AlphaFoldDB" id="A0A2G2W993"/>